<evidence type="ECO:0000256" key="4">
    <source>
        <dbReference type="ARBA" id="ARBA00023136"/>
    </source>
</evidence>
<keyword evidence="4 5" id="KW-0472">Membrane</keyword>
<dbReference type="InterPro" id="IPR051533">
    <property type="entry name" value="WaaL-like"/>
</dbReference>
<evidence type="ECO:0000256" key="3">
    <source>
        <dbReference type="ARBA" id="ARBA00022989"/>
    </source>
</evidence>
<reference evidence="7" key="1">
    <citation type="submission" date="2020-07" db="EMBL/GenBank/DDBJ databases">
        <title>Severe corrosion of carbon steel in oil field produced water can be linked to methanogenic archaea containing a special type of NiFe hydrogenase.</title>
        <authorList>
            <person name="Lahme S."/>
            <person name="Mand J."/>
            <person name="Longwell J."/>
            <person name="Smith R."/>
            <person name="Enning D."/>
        </authorList>
    </citation>
    <scope>NUCLEOTIDE SEQUENCE</scope>
    <source>
        <strain evidence="7">MIC098Bin6</strain>
    </source>
</reference>
<evidence type="ECO:0000256" key="2">
    <source>
        <dbReference type="ARBA" id="ARBA00022692"/>
    </source>
</evidence>
<feature type="domain" description="O-antigen ligase-related" evidence="6">
    <location>
        <begin position="217"/>
        <end position="358"/>
    </location>
</feature>
<dbReference type="Proteomes" id="UP000706172">
    <property type="component" value="Unassembled WGS sequence"/>
</dbReference>
<dbReference type="PANTHER" id="PTHR37422:SF13">
    <property type="entry name" value="LIPOPOLYSACCHARIDE BIOSYNTHESIS PROTEIN PA4999-RELATED"/>
    <property type="match status" value="1"/>
</dbReference>
<dbReference type="AlphaFoldDB" id="A0A931CY56"/>
<comment type="caution">
    <text evidence="7">The sequence shown here is derived from an EMBL/GenBank/DDBJ whole genome shotgun (WGS) entry which is preliminary data.</text>
</comment>
<evidence type="ECO:0000259" key="6">
    <source>
        <dbReference type="Pfam" id="PF04932"/>
    </source>
</evidence>
<proteinExistence type="predicted"/>
<feature type="transmembrane region" description="Helical" evidence="5">
    <location>
        <begin position="30"/>
        <end position="49"/>
    </location>
</feature>
<dbReference type="Pfam" id="PF04932">
    <property type="entry name" value="Wzy_C"/>
    <property type="match status" value="1"/>
</dbReference>
<gene>
    <name evidence="7" type="ORF">H0S81_08110</name>
</gene>
<evidence type="ECO:0000256" key="5">
    <source>
        <dbReference type="SAM" id="Phobius"/>
    </source>
</evidence>
<feature type="transmembrane region" description="Helical" evidence="5">
    <location>
        <begin position="210"/>
        <end position="228"/>
    </location>
</feature>
<comment type="subcellular location">
    <subcellularLocation>
        <location evidence="1">Membrane</location>
        <topology evidence="1">Multi-pass membrane protein</topology>
    </subcellularLocation>
</comment>
<organism evidence="7 8">
    <name type="scientific">Desulfotignum balticum</name>
    <dbReference type="NCBI Taxonomy" id="115781"/>
    <lineage>
        <taxon>Bacteria</taxon>
        <taxon>Pseudomonadati</taxon>
        <taxon>Thermodesulfobacteriota</taxon>
        <taxon>Desulfobacteria</taxon>
        <taxon>Desulfobacterales</taxon>
        <taxon>Desulfobacteraceae</taxon>
        <taxon>Desulfotignum</taxon>
    </lineage>
</organism>
<feature type="transmembrane region" description="Helical" evidence="5">
    <location>
        <begin position="133"/>
        <end position="150"/>
    </location>
</feature>
<feature type="transmembrane region" description="Helical" evidence="5">
    <location>
        <begin position="78"/>
        <end position="96"/>
    </location>
</feature>
<keyword evidence="3 5" id="KW-1133">Transmembrane helix</keyword>
<feature type="transmembrane region" description="Helical" evidence="5">
    <location>
        <begin position="186"/>
        <end position="203"/>
    </location>
</feature>
<dbReference type="GO" id="GO:0016874">
    <property type="term" value="F:ligase activity"/>
    <property type="evidence" value="ECO:0007669"/>
    <property type="project" value="UniProtKB-KW"/>
</dbReference>
<dbReference type="GO" id="GO:0016020">
    <property type="term" value="C:membrane"/>
    <property type="evidence" value="ECO:0007669"/>
    <property type="project" value="UniProtKB-SubCell"/>
</dbReference>
<evidence type="ECO:0000313" key="7">
    <source>
        <dbReference type="EMBL" id="MBG0779874.1"/>
    </source>
</evidence>
<feature type="transmembrane region" description="Helical" evidence="5">
    <location>
        <begin position="234"/>
        <end position="250"/>
    </location>
</feature>
<feature type="transmembrane region" description="Helical" evidence="5">
    <location>
        <begin position="262"/>
        <end position="281"/>
    </location>
</feature>
<sequence length="428" mass="46710">MKNSVFIIVCLILVVSPLMRGGVNAWAQTVIQVLVVLGWMVVVVEMLRAGRSERQRKRHSHTTTGADVSDKGYSPGKLAGYVGLPCAALGVWSAVWSPHPALALQGVIMLAAYLGFFFLVVMSVRTRQEQRTLVWVIVGTAVFLSIIGLLKRYDILVFTWWDYSAEVGPGHHAKALSGVYVNRNHMAGFLEMAIPLMLILFITRSRPLEARIMMVLGAVFLLICQVLTLSRGGWGATAGALVFMAVALLFKKGFAHKRLVGFLLGACVVTALVVLAMTPVVERAATITERGIEGNLVHRLNLWQGTWHMIKDNPAAGTGPGTFETAYPLYQQPGYTVLARYAHNDILQFAADTGFLVFPLMLWLLFLFFKTGFAKFQSRSRQTSGIALGCMAGVIAILIHSYSDGNLQIPANALLFTSLSALVLDSGV</sequence>
<keyword evidence="7" id="KW-0436">Ligase</keyword>
<name>A0A931CY56_9BACT</name>
<accession>A0A931CY56</accession>
<dbReference type="InterPro" id="IPR007016">
    <property type="entry name" value="O-antigen_ligase-rel_domated"/>
</dbReference>
<feature type="transmembrane region" description="Helical" evidence="5">
    <location>
        <begin position="354"/>
        <end position="373"/>
    </location>
</feature>
<feature type="transmembrane region" description="Helical" evidence="5">
    <location>
        <begin position="385"/>
        <end position="403"/>
    </location>
</feature>
<keyword evidence="2 5" id="KW-0812">Transmembrane</keyword>
<protein>
    <submittedName>
        <fullName evidence="7">O-antigen ligase family protein</fullName>
    </submittedName>
</protein>
<dbReference type="PANTHER" id="PTHR37422">
    <property type="entry name" value="TEICHURONIC ACID BIOSYNTHESIS PROTEIN TUAE"/>
    <property type="match status" value="1"/>
</dbReference>
<dbReference type="EMBL" id="JACCQK010000478">
    <property type="protein sequence ID" value="MBG0779874.1"/>
    <property type="molecule type" value="Genomic_DNA"/>
</dbReference>
<evidence type="ECO:0000256" key="1">
    <source>
        <dbReference type="ARBA" id="ARBA00004141"/>
    </source>
</evidence>
<evidence type="ECO:0000313" key="8">
    <source>
        <dbReference type="Proteomes" id="UP000706172"/>
    </source>
</evidence>
<feature type="transmembrane region" description="Helical" evidence="5">
    <location>
        <begin position="102"/>
        <end position="121"/>
    </location>
</feature>